<keyword evidence="5 6" id="KW-0520">NAD</keyword>
<feature type="binding site" evidence="6">
    <location>
        <position position="248"/>
    </location>
    <ligand>
        <name>substrate</name>
    </ligand>
</feature>
<feature type="region of interest" description="Disordered" evidence="7">
    <location>
        <begin position="16"/>
        <end position="53"/>
    </location>
</feature>
<evidence type="ECO:0000256" key="7">
    <source>
        <dbReference type="SAM" id="MobiDB-lite"/>
    </source>
</evidence>
<feature type="modified residue" description="2,3-didehydroalanine (Cys)" evidence="6">
    <location>
        <position position="231"/>
    </location>
</feature>
<evidence type="ECO:0000256" key="1">
    <source>
        <dbReference type="ARBA" id="ARBA00022679"/>
    </source>
</evidence>
<protein>
    <recommendedName>
        <fullName evidence="6">Thiamine thiazole synthase</fullName>
    </recommendedName>
    <alternativeName>
        <fullName evidence="6">Thiazole biosynthetic enzyme</fullName>
        <ecNumber evidence="6">2.4.2.60</ecNumber>
    </alternativeName>
</protein>
<dbReference type="OrthoDB" id="410463at2759"/>
<name>A0A427XW01_9TREE</name>
<dbReference type="InterPro" id="IPR036188">
    <property type="entry name" value="FAD/NAD-bd_sf"/>
</dbReference>
<keyword evidence="9" id="KW-1185">Reference proteome</keyword>
<feature type="binding site" evidence="6">
    <location>
        <position position="195"/>
    </location>
    <ligand>
        <name>substrate</name>
    </ligand>
</feature>
<evidence type="ECO:0000313" key="9">
    <source>
        <dbReference type="Proteomes" id="UP000279259"/>
    </source>
</evidence>
<dbReference type="PANTHER" id="PTHR43422:SF3">
    <property type="entry name" value="THIAMINE THIAZOLE SYNTHASE"/>
    <property type="match status" value="1"/>
</dbReference>
<evidence type="ECO:0000256" key="2">
    <source>
        <dbReference type="ARBA" id="ARBA00022723"/>
    </source>
</evidence>
<feature type="binding site" evidence="6">
    <location>
        <position position="233"/>
    </location>
    <ligand>
        <name>substrate</name>
    </ligand>
</feature>
<dbReference type="EMBL" id="RSCD01000025">
    <property type="protein sequence ID" value="RSH83068.1"/>
    <property type="molecule type" value="Genomic_DNA"/>
</dbReference>
<evidence type="ECO:0000256" key="6">
    <source>
        <dbReference type="HAMAP-Rule" id="MF_03158"/>
    </source>
</evidence>
<feature type="binding site" evidence="6">
    <location>
        <begin position="122"/>
        <end position="123"/>
    </location>
    <ligand>
        <name>substrate</name>
    </ligand>
</feature>
<comment type="similarity">
    <text evidence="6">Belongs to the THI4 family.</text>
</comment>
<dbReference type="GO" id="GO:0005829">
    <property type="term" value="C:cytosol"/>
    <property type="evidence" value="ECO:0007669"/>
    <property type="project" value="UniProtKB-UniRule"/>
</dbReference>
<feature type="binding site" evidence="6">
    <location>
        <begin position="310"/>
        <end position="312"/>
    </location>
    <ligand>
        <name>substrate</name>
    </ligand>
</feature>
<evidence type="ECO:0000313" key="8">
    <source>
        <dbReference type="EMBL" id="RSH83068.1"/>
    </source>
</evidence>
<dbReference type="GO" id="GO:0005634">
    <property type="term" value="C:nucleus"/>
    <property type="evidence" value="ECO:0007669"/>
    <property type="project" value="UniProtKB-SubCell"/>
</dbReference>
<dbReference type="AlphaFoldDB" id="A0A427XW01"/>
<comment type="function">
    <text evidence="6">Involved in biosynthesis of the thiamine precursor thiazole. Catalyzes the conversion of NAD and glycine to adenosine diphosphate 5-(2-hydroxyethyl)-4-methylthiazole-2-carboxylic acid (ADT), an adenylated thiazole intermediate. The reaction includes an iron-dependent sulfide transfer from a conserved cysteine residue of the protein to a thiazole intermediate. The enzyme can only undergo a single turnover, which suggests it is a suicide enzyme. May have additional roles in adaptation to various stress conditions and in DNA damage tolerance.</text>
</comment>
<keyword evidence="2 6" id="KW-0479">Metal-binding</keyword>
<feature type="binding site" evidence="6">
    <location>
        <position position="101"/>
    </location>
    <ligand>
        <name>substrate</name>
    </ligand>
</feature>
<comment type="catalytic activity">
    <reaction evidence="6">
        <text>[ADP-thiazole synthase]-L-cysteine + glycine + NAD(+) = [ADP-thiazole synthase]-dehydroalanine + ADP-5-ethyl-4-methylthiazole-2-carboxylate + nicotinamide + 3 H2O + 2 H(+)</text>
        <dbReference type="Rhea" id="RHEA:55708"/>
        <dbReference type="Rhea" id="RHEA-COMP:14264"/>
        <dbReference type="Rhea" id="RHEA-COMP:14265"/>
        <dbReference type="ChEBI" id="CHEBI:15377"/>
        <dbReference type="ChEBI" id="CHEBI:15378"/>
        <dbReference type="ChEBI" id="CHEBI:17154"/>
        <dbReference type="ChEBI" id="CHEBI:29950"/>
        <dbReference type="ChEBI" id="CHEBI:57305"/>
        <dbReference type="ChEBI" id="CHEBI:57540"/>
        <dbReference type="ChEBI" id="CHEBI:90873"/>
        <dbReference type="ChEBI" id="CHEBI:139151"/>
        <dbReference type="EC" id="2.4.2.60"/>
    </reaction>
</comment>
<keyword evidence="4 6" id="KW-0408">Iron</keyword>
<dbReference type="InterPro" id="IPR002922">
    <property type="entry name" value="Thi4_fam"/>
</dbReference>
<sequence>MTSFKSTMQFDPSETVATKGLGMLPSSAENRNLPISPPASVKDDAEVGKEPSGVSCEDWSGKYSFAPIKEHHVARAMTKRYGDDLYRTAVSDVIIVGCGSAGLSCAYSIARERPDLKVTILEAGVAPGGGAWLGGQLMSAMVVRKPADNFLRELGVPFEDEGDYVVVKHAALFTSTILSKVLSFPNVKLYNATAVEDLITVKDPLKSGNLRVAGVVSNWTLVTLAHGLQSCMDPQTITAPVVCSFAGHDGPFGAFSVKRLVATGMVDKLGDMRGLNMRCAEDCIVNATREVVPGLIVGGMELSELDGANRMGASFGGMLASGQKAAREAIKLYQSYDIVDGEVAGGKVTA</sequence>
<comment type="PTM">
    <text evidence="6">During the catalytic reaction, a sulfide is transferred from Cys-231 to a reaction intermediate, generating a dehydroalanine residue.</text>
</comment>
<organism evidence="8 9">
    <name type="scientific">Saitozyma podzolica</name>
    <dbReference type="NCBI Taxonomy" id="1890683"/>
    <lineage>
        <taxon>Eukaryota</taxon>
        <taxon>Fungi</taxon>
        <taxon>Dikarya</taxon>
        <taxon>Basidiomycota</taxon>
        <taxon>Agaricomycotina</taxon>
        <taxon>Tremellomycetes</taxon>
        <taxon>Tremellales</taxon>
        <taxon>Trimorphomycetaceae</taxon>
        <taxon>Saitozyma</taxon>
    </lineage>
</organism>
<comment type="caution">
    <text evidence="8">The sequence shown here is derived from an EMBL/GenBank/DDBJ whole genome shotgun (WGS) entry which is preliminary data.</text>
</comment>
<dbReference type="PANTHER" id="PTHR43422">
    <property type="entry name" value="THIAMINE THIAZOLE SYNTHASE"/>
    <property type="match status" value="1"/>
</dbReference>
<dbReference type="Gene3D" id="6.10.250.2840">
    <property type="match status" value="1"/>
</dbReference>
<keyword evidence="6" id="KW-0539">Nucleus</keyword>
<dbReference type="NCBIfam" id="TIGR00292">
    <property type="entry name" value="sulfide-dependent adenosine diphosphate thiazole synthase"/>
    <property type="match status" value="1"/>
</dbReference>
<dbReference type="HAMAP" id="MF_03158">
    <property type="entry name" value="THI4"/>
    <property type="match status" value="1"/>
</dbReference>
<dbReference type="EC" id="2.4.2.60" evidence="6"/>
<comment type="cofactor">
    <cofactor evidence="6">
        <name>Fe cation</name>
        <dbReference type="ChEBI" id="CHEBI:24875"/>
    </cofactor>
    <text evidence="6">Binds 1 Fe cation per subunit.</text>
</comment>
<reference evidence="8 9" key="1">
    <citation type="submission" date="2018-11" db="EMBL/GenBank/DDBJ databases">
        <title>Genome sequence of Saitozyma podzolica DSM 27192.</title>
        <authorList>
            <person name="Aliyu H."/>
            <person name="Gorte O."/>
            <person name="Ochsenreither K."/>
        </authorList>
    </citation>
    <scope>NUCLEOTIDE SEQUENCE [LARGE SCALE GENOMIC DNA]</scope>
    <source>
        <strain evidence="8 9">DSM 27192</strain>
    </source>
</reference>
<dbReference type="GO" id="GO:0160205">
    <property type="term" value="F:cysteine-dependent adenosine diphosphate thiazole synthase activity"/>
    <property type="evidence" value="ECO:0007669"/>
    <property type="project" value="UniProtKB-EC"/>
</dbReference>
<feature type="binding site" evidence="6">
    <location>
        <position position="130"/>
    </location>
    <ligand>
        <name>substrate</name>
    </ligand>
</feature>
<dbReference type="STRING" id="1890683.A0A427XW01"/>
<dbReference type="SUPFAM" id="SSF51905">
    <property type="entry name" value="FAD/NAD(P)-binding domain"/>
    <property type="match status" value="1"/>
</dbReference>
<dbReference type="Proteomes" id="UP000279259">
    <property type="component" value="Unassembled WGS sequence"/>
</dbReference>
<evidence type="ECO:0000256" key="4">
    <source>
        <dbReference type="ARBA" id="ARBA00023004"/>
    </source>
</evidence>
<feature type="binding site" evidence="6">
    <location>
        <position position="300"/>
    </location>
    <ligand>
        <name>substrate</name>
    </ligand>
</feature>
<keyword evidence="1 6" id="KW-0808">Transferase</keyword>
<dbReference type="GO" id="GO:0009228">
    <property type="term" value="P:thiamine biosynthetic process"/>
    <property type="evidence" value="ECO:0007669"/>
    <property type="project" value="UniProtKB-UniRule"/>
</dbReference>
<dbReference type="GO" id="GO:0005506">
    <property type="term" value="F:iron ion binding"/>
    <property type="evidence" value="ECO:0007669"/>
    <property type="project" value="UniProtKB-UniRule"/>
</dbReference>
<evidence type="ECO:0000256" key="3">
    <source>
        <dbReference type="ARBA" id="ARBA00022977"/>
    </source>
</evidence>
<evidence type="ECO:0000256" key="5">
    <source>
        <dbReference type="ARBA" id="ARBA00023027"/>
    </source>
</evidence>
<dbReference type="Gene3D" id="3.50.50.60">
    <property type="entry name" value="FAD/NAD(P)-binding domain"/>
    <property type="match status" value="1"/>
</dbReference>
<dbReference type="Pfam" id="PF01946">
    <property type="entry name" value="Thi4"/>
    <property type="match status" value="1"/>
</dbReference>
<comment type="subunit">
    <text evidence="6">Homooctamer.</text>
</comment>
<accession>A0A427XW01</accession>
<comment type="subcellular location">
    <subcellularLocation>
        <location evidence="6">Cytoplasm</location>
    </subcellularLocation>
    <subcellularLocation>
        <location evidence="6">Nucleus</location>
    </subcellularLocation>
</comment>
<keyword evidence="3 6" id="KW-0784">Thiamine biosynthesis</keyword>
<proteinExistence type="inferred from homology"/>
<dbReference type="GO" id="GO:0052837">
    <property type="term" value="P:thiazole biosynthetic process"/>
    <property type="evidence" value="ECO:0007669"/>
    <property type="project" value="UniProtKB-UniRule"/>
</dbReference>
<gene>
    <name evidence="8" type="primary">THI4</name>
    <name evidence="8" type="ORF">EHS25_005778</name>
</gene>
<dbReference type="InterPro" id="IPR027495">
    <property type="entry name" value="Sti35"/>
</dbReference>
<keyword evidence="6" id="KW-0963">Cytoplasm</keyword>